<proteinExistence type="predicted"/>
<feature type="domain" description="Pectinesterase inhibitor" evidence="2">
    <location>
        <begin position="28"/>
        <end position="175"/>
    </location>
</feature>
<protein>
    <submittedName>
        <fullName evidence="3">Pectinesterase inhibitor domain</fullName>
    </submittedName>
</protein>
<dbReference type="InterPro" id="IPR006501">
    <property type="entry name" value="Pectinesterase_inhib_dom"/>
</dbReference>
<gene>
    <name evidence="3" type="ORF">RJ641_004403</name>
</gene>
<dbReference type="EMBL" id="JBAMMX010000012">
    <property type="protein sequence ID" value="KAK6930309.1"/>
    <property type="molecule type" value="Genomic_DNA"/>
</dbReference>
<evidence type="ECO:0000313" key="4">
    <source>
        <dbReference type="Proteomes" id="UP001370490"/>
    </source>
</evidence>
<dbReference type="PANTHER" id="PTHR31890:SF9">
    <property type="entry name" value="PLANT INVERTASE_PECTIN METHYLESTERASE INHIBITOR SUPERFAMILY PROTEIN"/>
    <property type="match status" value="1"/>
</dbReference>
<feature type="signal peptide" evidence="1">
    <location>
        <begin position="1"/>
        <end position="22"/>
    </location>
</feature>
<evidence type="ECO:0000313" key="3">
    <source>
        <dbReference type="EMBL" id="KAK6930309.1"/>
    </source>
</evidence>
<dbReference type="AlphaFoldDB" id="A0AAN8VBE5"/>
<dbReference type="Proteomes" id="UP001370490">
    <property type="component" value="Unassembled WGS sequence"/>
</dbReference>
<name>A0AAN8VBE5_9MAGN</name>
<dbReference type="SUPFAM" id="SSF101148">
    <property type="entry name" value="Plant invertase/pectin methylesterase inhibitor"/>
    <property type="match status" value="1"/>
</dbReference>
<dbReference type="SMART" id="SM00856">
    <property type="entry name" value="PMEI"/>
    <property type="match status" value="1"/>
</dbReference>
<comment type="caution">
    <text evidence="3">The sequence shown here is derived from an EMBL/GenBank/DDBJ whole genome shotgun (WGS) entry which is preliminary data.</text>
</comment>
<dbReference type="PANTHER" id="PTHR31890">
    <property type="entry name" value="PLANT INVERTASE/PECTIN METHYLESTERASE INHIBITOR SUPERFAMILY PROTEIN"/>
    <property type="match status" value="1"/>
</dbReference>
<feature type="chain" id="PRO_5042819159" evidence="1">
    <location>
        <begin position="23"/>
        <end position="190"/>
    </location>
</feature>
<sequence length="190" mass="20698">MFTKSLFLLLSISFSIFHGTLAQSSPTPNEDLVEKTCKYTPSYDLCVSTIRADPRGASAQGPSALAMIVNDAALAKGNETLNFIVDLQKQKPDPPSIKPLQNCLGLVNEVVAFYIPEITIFLHNNTPKYAVFTASKATDNVNTCQLGFQDPSKSPIADRTQINQTLRTKGLAILIAFLTLSVTKTVVFIM</sequence>
<dbReference type="InterPro" id="IPR035513">
    <property type="entry name" value="Invertase/methylesterase_inhib"/>
</dbReference>
<organism evidence="3 4">
    <name type="scientific">Dillenia turbinata</name>
    <dbReference type="NCBI Taxonomy" id="194707"/>
    <lineage>
        <taxon>Eukaryota</taxon>
        <taxon>Viridiplantae</taxon>
        <taxon>Streptophyta</taxon>
        <taxon>Embryophyta</taxon>
        <taxon>Tracheophyta</taxon>
        <taxon>Spermatophyta</taxon>
        <taxon>Magnoliopsida</taxon>
        <taxon>eudicotyledons</taxon>
        <taxon>Gunneridae</taxon>
        <taxon>Pentapetalae</taxon>
        <taxon>Dilleniales</taxon>
        <taxon>Dilleniaceae</taxon>
        <taxon>Dillenia</taxon>
    </lineage>
</organism>
<evidence type="ECO:0000256" key="1">
    <source>
        <dbReference type="SAM" id="SignalP"/>
    </source>
</evidence>
<evidence type="ECO:0000259" key="2">
    <source>
        <dbReference type="SMART" id="SM00856"/>
    </source>
</evidence>
<accession>A0AAN8VBE5</accession>
<dbReference type="Gene3D" id="1.20.140.40">
    <property type="entry name" value="Invertase/pectin methylesterase inhibitor family protein"/>
    <property type="match status" value="1"/>
</dbReference>
<keyword evidence="4" id="KW-1185">Reference proteome</keyword>
<keyword evidence="1" id="KW-0732">Signal</keyword>
<dbReference type="Pfam" id="PF04043">
    <property type="entry name" value="PMEI"/>
    <property type="match status" value="1"/>
</dbReference>
<dbReference type="NCBIfam" id="TIGR01614">
    <property type="entry name" value="PME_inhib"/>
    <property type="match status" value="1"/>
</dbReference>
<dbReference type="GO" id="GO:0004857">
    <property type="term" value="F:enzyme inhibitor activity"/>
    <property type="evidence" value="ECO:0007669"/>
    <property type="project" value="InterPro"/>
</dbReference>
<reference evidence="3 4" key="1">
    <citation type="submission" date="2023-12" db="EMBL/GenBank/DDBJ databases">
        <title>A high-quality genome assembly for Dillenia turbinata (Dilleniales).</title>
        <authorList>
            <person name="Chanderbali A."/>
        </authorList>
    </citation>
    <scope>NUCLEOTIDE SEQUENCE [LARGE SCALE GENOMIC DNA]</scope>
    <source>
        <strain evidence="3">LSX21</strain>
        <tissue evidence="3">Leaf</tissue>
    </source>
</reference>